<dbReference type="InterPro" id="IPR050553">
    <property type="entry name" value="Thioredoxin_ResA/DsbE_sf"/>
</dbReference>
<dbReference type="PANTHER" id="PTHR42852:SF13">
    <property type="entry name" value="PROTEIN DIPZ"/>
    <property type="match status" value="1"/>
</dbReference>
<dbReference type="PROSITE" id="PS51352">
    <property type="entry name" value="THIOREDOXIN_2"/>
    <property type="match status" value="1"/>
</dbReference>
<gene>
    <name evidence="3" type="ORF">G3570_10140</name>
</gene>
<keyword evidence="1" id="KW-0732">Signal</keyword>
<dbReference type="Gene3D" id="3.40.30.10">
    <property type="entry name" value="Glutaredoxin"/>
    <property type="match status" value="1"/>
</dbReference>
<organism evidence="3 4">
    <name type="scientific">Halalkalibaculum roseum</name>
    <dbReference type="NCBI Taxonomy" id="2709311"/>
    <lineage>
        <taxon>Bacteria</taxon>
        <taxon>Pseudomonadati</taxon>
        <taxon>Balneolota</taxon>
        <taxon>Balneolia</taxon>
        <taxon>Balneolales</taxon>
        <taxon>Balneolaceae</taxon>
        <taxon>Halalkalibaculum</taxon>
    </lineage>
</organism>
<dbReference type="GO" id="GO:0016491">
    <property type="term" value="F:oxidoreductase activity"/>
    <property type="evidence" value="ECO:0007669"/>
    <property type="project" value="InterPro"/>
</dbReference>
<dbReference type="PANTHER" id="PTHR42852">
    <property type="entry name" value="THIOL:DISULFIDE INTERCHANGE PROTEIN DSBE"/>
    <property type="match status" value="1"/>
</dbReference>
<feature type="chain" id="PRO_5026844698" evidence="1">
    <location>
        <begin position="27"/>
        <end position="410"/>
    </location>
</feature>
<sequence>MRPKTLFLLLTIVGFTLLSCSGSVEPEQVAGTYRGVLESPGGELAFPITISNSGDSLQAFSSNGADTVYYNDITVKEDSLILGFDYYDSYLRGKVNFDGSLSGNWSRRAPNGRRSVLPFRAEKGVTERYPETSPDNYNFEGNWKATFTDEDGTFPAQGKFVSQPGGKLFGTIKKETGDYRFLEGFYTDSTLTLSTFDGAHAFLFKAQLQPDGTLKGDLWSRDDYHATWTAEKGQASLRSPLQISAEEAVGNSMEFTFPNLQGDTLRADDPAFQNKPMLVYLFGSWCPNCADETNMLKEIYSEEYSNTDLQIVGLAYEFSGNFEDDAEMVNRYRKRFDIPWTLLVAGVNDKEEAADTLTFLDSVISYPTSFFVDRNHKIRAVHVGFNGPATGSTYFQEIQRFKNQLNQITN</sequence>
<dbReference type="RefSeq" id="WP_165141934.1">
    <property type="nucleotide sequence ID" value="NZ_JAALLT010000003.1"/>
</dbReference>
<evidence type="ECO:0000256" key="1">
    <source>
        <dbReference type="SAM" id="SignalP"/>
    </source>
</evidence>
<protein>
    <submittedName>
        <fullName evidence="3">TlpA family protein disulfide reductase</fullName>
    </submittedName>
</protein>
<feature type="domain" description="Thioredoxin" evidence="2">
    <location>
        <begin position="246"/>
        <end position="403"/>
    </location>
</feature>
<evidence type="ECO:0000313" key="4">
    <source>
        <dbReference type="Proteomes" id="UP000473278"/>
    </source>
</evidence>
<keyword evidence="4" id="KW-1185">Reference proteome</keyword>
<dbReference type="CDD" id="cd02966">
    <property type="entry name" value="TlpA_like_family"/>
    <property type="match status" value="1"/>
</dbReference>
<dbReference type="InterPro" id="IPR000866">
    <property type="entry name" value="AhpC/TSA"/>
</dbReference>
<dbReference type="InterPro" id="IPR036249">
    <property type="entry name" value="Thioredoxin-like_sf"/>
</dbReference>
<dbReference type="Proteomes" id="UP000473278">
    <property type="component" value="Unassembled WGS sequence"/>
</dbReference>
<reference evidence="3 4" key="1">
    <citation type="submission" date="2020-02" db="EMBL/GenBank/DDBJ databases">
        <title>Balneolaceae bacterium YR4-1, complete genome.</title>
        <authorList>
            <person name="Li Y."/>
            <person name="Wu S."/>
        </authorList>
    </citation>
    <scope>NUCLEOTIDE SEQUENCE [LARGE SCALE GENOMIC DNA]</scope>
    <source>
        <strain evidence="3 4">YR4-1</strain>
    </source>
</reference>
<feature type="signal peptide" evidence="1">
    <location>
        <begin position="1"/>
        <end position="26"/>
    </location>
</feature>
<dbReference type="EMBL" id="JAALLT010000003">
    <property type="protein sequence ID" value="NGP76993.1"/>
    <property type="molecule type" value="Genomic_DNA"/>
</dbReference>
<proteinExistence type="predicted"/>
<evidence type="ECO:0000313" key="3">
    <source>
        <dbReference type="EMBL" id="NGP76993.1"/>
    </source>
</evidence>
<dbReference type="SUPFAM" id="SSF52833">
    <property type="entry name" value="Thioredoxin-like"/>
    <property type="match status" value="1"/>
</dbReference>
<dbReference type="InterPro" id="IPR013766">
    <property type="entry name" value="Thioredoxin_domain"/>
</dbReference>
<evidence type="ECO:0000259" key="2">
    <source>
        <dbReference type="PROSITE" id="PS51352"/>
    </source>
</evidence>
<dbReference type="GO" id="GO:0016209">
    <property type="term" value="F:antioxidant activity"/>
    <property type="evidence" value="ECO:0007669"/>
    <property type="project" value="InterPro"/>
</dbReference>
<comment type="caution">
    <text evidence="3">The sequence shown here is derived from an EMBL/GenBank/DDBJ whole genome shotgun (WGS) entry which is preliminary data.</text>
</comment>
<dbReference type="Pfam" id="PF00578">
    <property type="entry name" value="AhpC-TSA"/>
    <property type="match status" value="1"/>
</dbReference>
<dbReference type="PROSITE" id="PS51257">
    <property type="entry name" value="PROKAR_LIPOPROTEIN"/>
    <property type="match status" value="1"/>
</dbReference>
<dbReference type="AlphaFoldDB" id="A0A6M1T9T6"/>
<accession>A0A6M1T9T6</accession>
<name>A0A6M1T9T6_9BACT</name>